<accession>A0A6J6S0P2</accession>
<protein>
    <submittedName>
        <fullName evidence="1">Unannotated protein</fullName>
    </submittedName>
</protein>
<name>A0A6J6S0P2_9ZZZZ</name>
<reference evidence="1" key="1">
    <citation type="submission" date="2020-05" db="EMBL/GenBank/DDBJ databases">
        <authorList>
            <person name="Chiriac C."/>
            <person name="Salcher M."/>
            <person name="Ghai R."/>
            <person name="Kavagutti S V."/>
        </authorList>
    </citation>
    <scope>NUCLEOTIDE SEQUENCE</scope>
</reference>
<gene>
    <name evidence="1" type="ORF">UFOPK2624_02154</name>
</gene>
<dbReference type="AlphaFoldDB" id="A0A6J6S0P2"/>
<organism evidence="1">
    <name type="scientific">freshwater metagenome</name>
    <dbReference type="NCBI Taxonomy" id="449393"/>
    <lineage>
        <taxon>unclassified sequences</taxon>
        <taxon>metagenomes</taxon>
        <taxon>ecological metagenomes</taxon>
    </lineage>
</organism>
<proteinExistence type="predicted"/>
<dbReference type="EMBL" id="CAEZXY010000190">
    <property type="protein sequence ID" value="CAB4728169.1"/>
    <property type="molecule type" value="Genomic_DNA"/>
</dbReference>
<sequence length="141" mass="15284">MGKPTRHAGNSEQHRVHLDREAHGLVNKTRVEVDIRVELAAHEVIVGESGFFKLEGDVEKFVLAGDLEHVVGNLLDDLGSRVVVLVHAVAETLKHHFAFANVFYVSVDVVERTNGVEHAKHCFVGAAMARAVQGSGSSSRG</sequence>
<evidence type="ECO:0000313" key="1">
    <source>
        <dbReference type="EMBL" id="CAB4728169.1"/>
    </source>
</evidence>